<dbReference type="EMBL" id="CAMGYJ010000002">
    <property type="protein sequence ID" value="CAI0383963.1"/>
    <property type="molecule type" value="Genomic_DNA"/>
</dbReference>
<reference evidence="5" key="1">
    <citation type="submission" date="2022-08" db="EMBL/GenBank/DDBJ databases">
        <authorList>
            <person name="Gutierrez-Valencia J."/>
        </authorList>
    </citation>
    <scope>NUCLEOTIDE SEQUENCE</scope>
</reference>
<proteinExistence type="predicted"/>
<sequence length="331" mass="36168">MVKESARKCSHCGHNGHNSRTCNAAKPPAAGIKLFGVNIVEKLAAPEHQPALMMKKSASMGNLDSWINGSVGQNAVVEEAGYLSDGYLSSKRGKAAAHERKKGEAMDGGRAQGVSGGIEKAWERGLERDLQEVCDDQNSDAGCESCTEVFPETVFDRQKEEEIQPLRHDPRRCFFFLIDITFFTIIRGFGVSGFGSSNQDTENVLYPTGKCSAIREREGNRNPTAIANATFNSDCQQQQQQQISTSGHRELSQVSTSHNHHCSLFQFPSGSLHGLSGFQTCCAELHVPPEFGLLYPSSFSRLFACRGSPFRNTMAKVEFCTLAAGFVSFAK</sequence>
<keyword evidence="2" id="KW-0862">Zinc</keyword>
<dbReference type="PANTHER" id="PTHR44191">
    <property type="entry name" value="TRANSCRIPTION FACTOR KUA1"/>
    <property type="match status" value="1"/>
</dbReference>
<gene>
    <name evidence="5" type="ORF">LITE_LOCUS4225</name>
</gene>
<comment type="caution">
    <text evidence="5">The sequence shown here is derived from an EMBL/GenBank/DDBJ whole genome shotgun (WGS) entry which is preliminary data.</text>
</comment>
<dbReference type="GO" id="GO:0009723">
    <property type="term" value="P:response to ethylene"/>
    <property type="evidence" value="ECO:0007669"/>
    <property type="project" value="TreeGrafter"/>
</dbReference>
<keyword evidence="6" id="KW-1185">Reference proteome</keyword>
<dbReference type="PROSITE" id="PS50158">
    <property type="entry name" value="ZF_CCHC"/>
    <property type="match status" value="1"/>
</dbReference>
<dbReference type="GO" id="GO:0009739">
    <property type="term" value="P:response to gibberellin"/>
    <property type="evidence" value="ECO:0007669"/>
    <property type="project" value="TreeGrafter"/>
</dbReference>
<dbReference type="Proteomes" id="UP001154282">
    <property type="component" value="Unassembled WGS sequence"/>
</dbReference>
<keyword evidence="2" id="KW-0863">Zinc-finger</keyword>
<feature type="region of interest" description="Disordered" evidence="3">
    <location>
        <begin position="94"/>
        <end position="114"/>
    </location>
</feature>
<evidence type="ECO:0000313" key="6">
    <source>
        <dbReference type="Proteomes" id="UP001154282"/>
    </source>
</evidence>
<keyword evidence="1" id="KW-0238">DNA-binding</keyword>
<dbReference type="InterPro" id="IPR001878">
    <property type="entry name" value="Znf_CCHC"/>
</dbReference>
<feature type="region of interest" description="Disordered" evidence="3">
    <location>
        <begin position="1"/>
        <end position="24"/>
    </location>
</feature>
<dbReference type="PANTHER" id="PTHR44191:SF45">
    <property type="entry name" value="TRANSCRIPTION FACTOR MYB1R1-LIKE"/>
    <property type="match status" value="1"/>
</dbReference>
<name>A0AAV0HHG9_9ROSI</name>
<feature type="compositionally biased region" description="Basic and acidic residues" evidence="3">
    <location>
        <begin position="96"/>
        <end position="107"/>
    </location>
</feature>
<keyword evidence="2" id="KW-0479">Metal-binding</keyword>
<evidence type="ECO:0000256" key="2">
    <source>
        <dbReference type="PROSITE-ProRule" id="PRU00047"/>
    </source>
</evidence>
<organism evidence="5 6">
    <name type="scientific">Linum tenue</name>
    <dbReference type="NCBI Taxonomy" id="586396"/>
    <lineage>
        <taxon>Eukaryota</taxon>
        <taxon>Viridiplantae</taxon>
        <taxon>Streptophyta</taxon>
        <taxon>Embryophyta</taxon>
        <taxon>Tracheophyta</taxon>
        <taxon>Spermatophyta</taxon>
        <taxon>Magnoliopsida</taxon>
        <taxon>eudicotyledons</taxon>
        <taxon>Gunneridae</taxon>
        <taxon>Pentapetalae</taxon>
        <taxon>rosids</taxon>
        <taxon>fabids</taxon>
        <taxon>Malpighiales</taxon>
        <taxon>Linaceae</taxon>
        <taxon>Linum</taxon>
    </lineage>
</organism>
<evidence type="ECO:0000256" key="3">
    <source>
        <dbReference type="SAM" id="MobiDB-lite"/>
    </source>
</evidence>
<accession>A0AAV0HHG9</accession>
<dbReference type="GO" id="GO:0003677">
    <property type="term" value="F:DNA binding"/>
    <property type="evidence" value="ECO:0007669"/>
    <property type="project" value="UniProtKB-KW"/>
</dbReference>
<feature type="domain" description="CCHC-type" evidence="4">
    <location>
        <begin position="7"/>
        <end position="22"/>
    </location>
</feature>
<dbReference type="AlphaFoldDB" id="A0AAV0HHG9"/>
<dbReference type="GO" id="GO:0008270">
    <property type="term" value="F:zinc ion binding"/>
    <property type="evidence" value="ECO:0007669"/>
    <property type="project" value="UniProtKB-KW"/>
</dbReference>
<evidence type="ECO:0000256" key="1">
    <source>
        <dbReference type="ARBA" id="ARBA00023125"/>
    </source>
</evidence>
<dbReference type="InterPro" id="IPR052245">
    <property type="entry name" value="Plant_Stress_Dev_TF"/>
</dbReference>
<evidence type="ECO:0000259" key="4">
    <source>
        <dbReference type="PROSITE" id="PS50158"/>
    </source>
</evidence>
<evidence type="ECO:0000313" key="5">
    <source>
        <dbReference type="EMBL" id="CAI0383963.1"/>
    </source>
</evidence>
<dbReference type="GO" id="GO:0006355">
    <property type="term" value="P:regulation of DNA-templated transcription"/>
    <property type="evidence" value="ECO:0007669"/>
    <property type="project" value="UniProtKB-ARBA"/>
</dbReference>
<protein>
    <recommendedName>
        <fullName evidence="4">CCHC-type domain-containing protein</fullName>
    </recommendedName>
</protein>